<accession>A0A6G0VXH6</accession>
<reference evidence="1 2" key="1">
    <citation type="submission" date="2019-08" db="EMBL/GenBank/DDBJ databases">
        <title>Whole genome of Aphis craccivora.</title>
        <authorList>
            <person name="Voronova N.V."/>
            <person name="Shulinski R.S."/>
            <person name="Bandarenka Y.V."/>
            <person name="Zhorov D.G."/>
            <person name="Warner D."/>
        </authorList>
    </citation>
    <scope>NUCLEOTIDE SEQUENCE [LARGE SCALE GENOMIC DNA]</scope>
    <source>
        <strain evidence="1">180601</strain>
        <tissue evidence="1">Whole Body</tissue>
    </source>
</reference>
<comment type="caution">
    <text evidence="1">The sequence shown here is derived from an EMBL/GenBank/DDBJ whole genome shotgun (WGS) entry which is preliminary data.</text>
</comment>
<proteinExistence type="predicted"/>
<keyword evidence="2" id="KW-1185">Reference proteome</keyword>
<organism evidence="1 2">
    <name type="scientific">Aphis craccivora</name>
    <name type="common">Cowpea aphid</name>
    <dbReference type="NCBI Taxonomy" id="307492"/>
    <lineage>
        <taxon>Eukaryota</taxon>
        <taxon>Metazoa</taxon>
        <taxon>Ecdysozoa</taxon>
        <taxon>Arthropoda</taxon>
        <taxon>Hexapoda</taxon>
        <taxon>Insecta</taxon>
        <taxon>Pterygota</taxon>
        <taxon>Neoptera</taxon>
        <taxon>Paraneoptera</taxon>
        <taxon>Hemiptera</taxon>
        <taxon>Sternorrhyncha</taxon>
        <taxon>Aphidomorpha</taxon>
        <taxon>Aphidoidea</taxon>
        <taxon>Aphididae</taxon>
        <taxon>Aphidini</taxon>
        <taxon>Aphis</taxon>
        <taxon>Aphis</taxon>
    </lineage>
</organism>
<sequence length="59" mass="7009">MKITEVVRKYLDVFSGKVNRTRLIEYDILLKNQTSIALKPYPYLQTKQVSIDNMTRDME</sequence>
<evidence type="ECO:0000313" key="2">
    <source>
        <dbReference type="Proteomes" id="UP000478052"/>
    </source>
</evidence>
<dbReference type="AlphaFoldDB" id="A0A6G0VXH6"/>
<evidence type="ECO:0000313" key="1">
    <source>
        <dbReference type="EMBL" id="KAF0711566.1"/>
    </source>
</evidence>
<name>A0A6G0VXH6_APHCR</name>
<protein>
    <submittedName>
        <fullName evidence="1">Uncharacterized protein</fullName>
    </submittedName>
</protein>
<dbReference type="EMBL" id="VUJU01011218">
    <property type="protein sequence ID" value="KAF0711566.1"/>
    <property type="molecule type" value="Genomic_DNA"/>
</dbReference>
<gene>
    <name evidence="1" type="ORF">FWK35_00035428</name>
</gene>
<dbReference type="Proteomes" id="UP000478052">
    <property type="component" value="Unassembled WGS sequence"/>
</dbReference>